<evidence type="ECO:0000256" key="23">
    <source>
        <dbReference type="ARBA" id="ARBA00047734"/>
    </source>
</evidence>
<keyword evidence="9" id="KW-0378">Hydrolase</keyword>
<keyword evidence="14" id="KW-0472">Membrane</keyword>
<dbReference type="Gene3D" id="3.10.129.10">
    <property type="entry name" value="Hotdog Thioesterase"/>
    <property type="match status" value="1"/>
</dbReference>
<evidence type="ECO:0000256" key="11">
    <source>
        <dbReference type="ARBA" id="ARBA00022946"/>
    </source>
</evidence>
<evidence type="ECO:0000256" key="19">
    <source>
        <dbReference type="ARBA" id="ARBA00038848"/>
    </source>
</evidence>
<keyword evidence="15" id="KW-0966">Cell projection</keyword>
<evidence type="ECO:0000256" key="12">
    <source>
        <dbReference type="ARBA" id="ARBA00023098"/>
    </source>
</evidence>
<evidence type="ECO:0000256" key="26">
    <source>
        <dbReference type="ARBA" id="ARBA00048180"/>
    </source>
</evidence>
<dbReference type="EC" id="3.1.2.2" evidence="19"/>
<comment type="catalytic activity">
    <reaction evidence="16">
        <text>(5Z,8Z,11Z,14Z)-eicosatetraenoyl-CoA + H2O = (5Z,8Z,11Z,14Z)-eicosatetraenoate + CoA + H(+)</text>
        <dbReference type="Rhea" id="RHEA:40151"/>
        <dbReference type="ChEBI" id="CHEBI:15377"/>
        <dbReference type="ChEBI" id="CHEBI:15378"/>
        <dbReference type="ChEBI" id="CHEBI:32395"/>
        <dbReference type="ChEBI" id="CHEBI:57287"/>
        <dbReference type="ChEBI" id="CHEBI:57368"/>
    </reaction>
    <physiologicalReaction direction="left-to-right" evidence="16">
        <dbReference type="Rhea" id="RHEA:40152"/>
    </physiologicalReaction>
</comment>
<evidence type="ECO:0000256" key="2">
    <source>
        <dbReference type="ARBA" id="ARBA00004569"/>
    </source>
</evidence>
<evidence type="ECO:0000256" key="3">
    <source>
        <dbReference type="ARBA" id="ARBA00004632"/>
    </source>
</evidence>
<dbReference type="InterPro" id="IPR006683">
    <property type="entry name" value="Thioestr_dom"/>
</dbReference>
<comment type="catalytic activity">
    <reaction evidence="24">
        <text>decanoyl-CoA + H2O = decanoate + CoA + H(+)</text>
        <dbReference type="Rhea" id="RHEA:40059"/>
        <dbReference type="ChEBI" id="CHEBI:15377"/>
        <dbReference type="ChEBI" id="CHEBI:15378"/>
        <dbReference type="ChEBI" id="CHEBI:27689"/>
        <dbReference type="ChEBI" id="CHEBI:57287"/>
        <dbReference type="ChEBI" id="CHEBI:61430"/>
    </reaction>
    <physiologicalReaction direction="left-to-right" evidence="24">
        <dbReference type="Rhea" id="RHEA:40060"/>
    </physiologicalReaction>
</comment>
<comment type="similarity">
    <text evidence="18">Belongs to the THEM4/THEM5 thioesterase family.</text>
</comment>
<dbReference type="Pfam" id="PF03061">
    <property type="entry name" value="4HBT"/>
    <property type="match status" value="1"/>
</dbReference>
<keyword evidence="12" id="KW-0443">Lipid metabolism</keyword>
<dbReference type="GO" id="GO:0016787">
    <property type="term" value="F:hydrolase activity"/>
    <property type="evidence" value="ECO:0007669"/>
    <property type="project" value="UniProtKB-KW"/>
</dbReference>
<keyword evidence="13" id="KW-0496">Mitochondrion</keyword>
<proteinExistence type="inferred from homology"/>
<evidence type="ECO:0000256" key="21">
    <source>
        <dbReference type="ARBA" id="ARBA00043210"/>
    </source>
</evidence>
<sequence length="131" mass="14678">MLDSSANRCFVCGPGNDRGLGIPFRLDDDVCRAEFTPTESYAGYDGVVHGGILFCLLDDVMANWLYLQGKRCFTARAEVRYRQPLPVGTPVRMEGRLLRRKGRVAVIEGKVFRQDNDDVVVEATGSFMLDR</sequence>
<evidence type="ECO:0000313" key="28">
    <source>
        <dbReference type="EMBL" id="SUZ57388.1"/>
    </source>
</evidence>
<comment type="catalytic activity">
    <reaction evidence="26">
        <text>tetradecanoyl-CoA + H2O = tetradecanoate + CoA + H(+)</text>
        <dbReference type="Rhea" id="RHEA:40119"/>
        <dbReference type="ChEBI" id="CHEBI:15377"/>
        <dbReference type="ChEBI" id="CHEBI:15378"/>
        <dbReference type="ChEBI" id="CHEBI:30807"/>
        <dbReference type="ChEBI" id="CHEBI:57287"/>
        <dbReference type="ChEBI" id="CHEBI:57385"/>
    </reaction>
    <physiologicalReaction direction="left-to-right" evidence="26">
        <dbReference type="Rhea" id="RHEA:40120"/>
    </physiologicalReaction>
</comment>
<evidence type="ECO:0000256" key="14">
    <source>
        <dbReference type="ARBA" id="ARBA00023136"/>
    </source>
</evidence>
<dbReference type="InterPro" id="IPR003736">
    <property type="entry name" value="PAAI_dom"/>
</dbReference>
<dbReference type="GO" id="GO:0005758">
    <property type="term" value="C:mitochondrial intermembrane space"/>
    <property type="evidence" value="ECO:0007669"/>
    <property type="project" value="UniProtKB-SubCell"/>
</dbReference>
<protein>
    <recommendedName>
        <fullName evidence="20">Acyl-coenzyme A thioesterase THEM4</fullName>
        <ecNumber evidence="19">3.1.2.2</ecNumber>
    </recommendedName>
    <alternativeName>
        <fullName evidence="21">Thioesterase superfamily member 4</fullName>
    </alternativeName>
</protein>
<dbReference type="CDD" id="cd03443">
    <property type="entry name" value="PaaI_thioesterase"/>
    <property type="match status" value="1"/>
</dbReference>
<dbReference type="GO" id="GO:0032587">
    <property type="term" value="C:ruffle membrane"/>
    <property type="evidence" value="ECO:0007669"/>
    <property type="project" value="UniProtKB-SubCell"/>
</dbReference>
<gene>
    <name evidence="28" type="ORF">METZ01_LOCUS10242</name>
</gene>
<evidence type="ECO:0000256" key="17">
    <source>
        <dbReference type="ARBA" id="ARBA00037002"/>
    </source>
</evidence>
<keyword evidence="7" id="KW-0053">Apoptosis</keyword>
<dbReference type="GO" id="GO:0005743">
    <property type="term" value="C:mitochondrial inner membrane"/>
    <property type="evidence" value="ECO:0007669"/>
    <property type="project" value="UniProtKB-SubCell"/>
</dbReference>
<keyword evidence="10" id="KW-0276">Fatty acid metabolism</keyword>
<dbReference type="AlphaFoldDB" id="A0A381NU53"/>
<evidence type="ECO:0000256" key="8">
    <source>
        <dbReference type="ARBA" id="ARBA00022792"/>
    </source>
</evidence>
<organism evidence="28">
    <name type="scientific">marine metagenome</name>
    <dbReference type="NCBI Taxonomy" id="408172"/>
    <lineage>
        <taxon>unclassified sequences</taxon>
        <taxon>metagenomes</taxon>
        <taxon>ecological metagenomes</taxon>
    </lineage>
</organism>
<evidence type="ECO:0000256" key="20">
    <source>
        <dbReference type="ARBA" id="ARBA00040123"/>
    </source>
</evidence>
<evidence type="ECO:0000256" key="9">
    <source>
        <dbReference type="ARBA" id="ARBA00022801"/>
    </source>
</evidence>
<dbReference type="PANTHER" id="PTHR12418:SF19">
    <property type="entry name" value="ACYL-COENZYME A THIOESTERASE THEM4"/>
    <property type="match status" value="1"/>
</dbReference>
<dbReference type="GO" id="GO:0006631">
    <property type="term" value="P:fatty acid metabolic process"/>
    <property type="evidence" value="ECO:0007669"/>
    <property type="project" value="UniProtKB-KW"/>
</dbReference>
<evidence type="ECO:0000256" key="5">
    <source>
        <dbReference type="ARBA" id="ARBA00022475"/>
    </source>
</evidence>
<comment type="catalytic activity">
    <reaction evidence="23">
        <text>hexadecanoyl-CoA + H2O = hexadecanoate + CoA + H(+)</text>
        <dbReference type="Rhea" id="RHEA:16645"/>
        <dbReference type="ChEBI" id="CHEBI:7896"/>
        <dbReference type="ChEBI" id="CHEBI:15377"/>
        <dbReference type="ChEBI" id="CHEBI:15378"/>
        <dbReference type="ChEBI" id="CHEBI:57287"/>
        <dbReference type="ChEBI" id="CHEBI:57379"/>
        <dbReference type="EC" id="3.1.2.2"/>
    </reaction>
    <physiologicalReaction direction="left-to-right" evidence="23">
        <dbReference type="Rhea" id="RHEA:16646"/>
    </physiologicalReaction>
</comment>
<dbReference type="PANTHER" id="PTHR12418">
    <property type="entry name" value="ACYL-COENZYME A THIOESTERASE THEM4"/>
    <property type="match status" value="1"/>
</dbReference>
<evidence type="ECO:0000256" key="13">
    <source>
        <dbReference type="ARBA" id="ARBA00023128"/>
    </source>
</evidence>
<accession>A0A381NU53</accession>
<keyword evidence="6" id="KW-0963">Cytoplasm</keyword>
<dbReference type="InterPro" id="IPR052365">
    <property type="entry name" value="THEM4/THEM5_acyl-CoA_thioest"/>
</dbReference>
<evidence type="ECO:0000256" key="15">
    <source>
        <dbReference type="ARBA" id="ARBA00023273"/>
    </source>
</evidence>
<feature type="domain" description="Thioesterase" evidence="27">
    <location>
        <begin position="46"/>
        <end position="118"/>
    </location>
</feature>
<evidence type="ECO:0000256" key="25">
    <source>
        <dbReference type="ARBA" id="ARBA00048074"/>
    </source>
</evidence>
<reference evidence="28" key="1">
    <citation type="submission" date="2018-05" db="EMBL/GenBank/DDBJ databases">
        <authorList>
            <person name="Lanie J.A."/>
            <person name="Ng W.-L."/>
            <person name="Kazmierczak K.M."/>
            <person name="Andrzejewski T.M."/>
            <person name="Davidsen T.M."/>
            <person name="Wayne K.J."/>
            <person name="Tettelin H."/>
            <person name="Glass J.I."/>
            <person name="Rusch D."/>
            <person name="Podicherti R."/>
            <person name="Tsui H.-C.T."/>
            <person name="Winkler M.E."/>
        </authorList>
    </citation>
    <scope>NUCLEOTIDE SEQUENCE</scope>
</reference>
<evidence type="ECO:0000256" key="18">
    <source>
        <dbReference type="ARBA" id="ARBA00038456"/>
    </source>
</evidence>
<name>A0A381NU53_9ZZZZ</name>
<evidence type="ECO:0000256" key="10">
    <source>
        <dbReference type="ARBA" id="ARBA00022832"/>
    </source>
</evidence>
<evidence type="ECO:0000256" key="7">
    <source>
        <dbReference type="ARBA" id="ARBA00022703"/>
    </source>
</evidence>
<dbReference type="NCBIfam" id="TIGR00369">
    <property type="entry name" value="unchar_dom_1"/>
    <property type="match status" value="1"/>
</dbReference>
<evidence type="ECO:0000256" key="24">
    <source>
        <dbReference type="ARBA" id="ARBA00047969"/>
    </source>
</evidence>
<keyword evidence="11" id="KW-0809">Transit peptide</keyword>
<dbReference type="InterPro" id="IPR029069">
    <property type="entry name" value="HotDog_dom_sf"/>
</dbReference>
<evidence type="ECO:0000256" key="6">
    <source>
        <dbReference type="ARBA" id="ARBA00022490"/>
    </source>
</evidence>
<dbReference type="EMBL" id="UINC01000555">
    <property type="protein sequence ID" value="SUZ57388.1"/>
    <property type="molecule type" value="Genomic_DNA"/>
</dbReference>
<keyword evidence="5" id="KW-1003">Cell membrane</keyword>
<comment type="catalytic activity">
    <reaction evidence="25">
        <text>dodecanoyl-CoA + H2O = dodecanoate + CoA + H(+)</text>
        <dbReference type="Rhea" id="RHEA:30135"/>
        <dbReference type="ChEBI" id="CHEBI:15377"/>
        <dbReference type="ChEBI" id="CHEBI:15378"/>
        <dbReference type="ChEBI" id="CHEBI:18262"/>
        <dbReference type="ChEBI" id="CHEBI:57287"/>
        <dbReference type="ChEBI" id="CHEBI:57375"/>
    </reaction>
    <physiologicalReaction direction="left-to-right" evidence="25">
        <dbReference type="Rhea" id="RHEA:30136"/>
    </physiologicalReaction>
</comment>
<evidence type="ECO:0000256" key="1">
    <source>
        <dbReference type="ARBA" id="ARBA00004496"/>
    </source>
</evidence>
<dbReference type="GO" id="GO:0006915">
    <property type="term" value="P:apoptotic process"/>
    <property type="evidence" value="ECO:0007669"/>
    <property type="project" value="UniProtKB-KW"/>
</dbReference>
<keyword evidence="8" id="KW-0999">Mitochondrion inner membrane</keyword>
<comment type="catalytic activity">
    <reaction evidence="17">
        <text>(9Z)-octadecenoyl-CoA + H2O = (9Z)-octadecenoate + CoA + H(+)</text>
        <dbReference type="Rhea" id="RHEA:40139"/>
        <dbReference type="ChEBI" id="CHEBI:15377"/>
        <dbReference type="ChEBI" id="CHEBI:15378"/>
        <dbReference type="ChEBI" id="CHEBI:30823"/>
        <dbReference type="ChEBI" id="CHEBI:57287"/>
        <dbReference type="ChEBI" id="CHEBI:57387"/>
    </reaction>
    <physiologicalReaction direction="left-to-right" evidence="17">
        <dbReference type="Rhea" id="RHEA:40140"/>
    </physiologicalReaction>
</comment>
<dbReference type="SUPFAM" id="SSF54637">
    <property type="entry name" value="Thioesterase/thiol ester dehydrase-isomerase"/>
    <property type="match status" value="1"/>
</dbReference>
<evidence type="ECO:0000256" key="22">
    <source>
        <dbReference type="ARBA" id="ARBA00047588"/>
    </source>
</evidence>
<comment type="catalytic activity">
    <reaction evidence="22">
        <text>octanoyl-CoA + H2O = octanoate + CoA + H(+)</text>
        <dbReference type="Rhea" id="RHEA:30143"/>
        <dbReference type="ChEBI" id="CHEBI:15377"/>
        <dbReference type="ChEBI" id="CHEBI:15378"/>
        <dbReference type="ChEBI" id="CHEBI:25646"/>
        <dbReference type="ChEBI" id="CHEBI:57287"/>
        <dbReference type="ChEBI" id="CHEBI:57386"/>
    </reaction>
    <physiologicalReaction direction="left-to-right" evidence="22">
        <dbReference type="Rhea" id="RHEA:30144"/>
    </physiologicalReaction>
</comment>
<comment type="subcellular location">
    <subcellularLocation>
        <location evidence="3">Cell projection</location>
        <location evidence="3">Ruffle membrane</location>
    </subcellularLocation>
    <subcellularLocation>
        <location evidence="1">Cytoplasm</location>
    </subcellularLocation>
    <subcellularLocation>
        <location evidence="4">Mitochondrion inner membrane</location>
        <topology evidence="4">Peripheral membrane protein</topology>
    </subcellularLocation>
    <subcellularLocation>
        <location evidence="2">Mitochondrion intermembrane space</location>
    </subcellularLocation>
</comment>
<evidence type="ECO:0000256" key="4">
    <source>
        <dbReference type="ARBA" id="ARBA00004637"/>
    </source>
</evidence>
<evidence type="ECO:0000259" key="27">
    <source>
        <dbReference type="Pfam" id="PF03061"/>
    </source>
</evidence>
<evidence type="ECO:0000256" key="16">
    <source>
        <dbReference type="ARBA" id="ARBA00035852"/>
    </source>
</evidence>